<dbReference type="SUPFAM" id="SSF51338">
    <property type="entry name" value="Composite domain of metallo-dependent hydrolases"/>
    <property type="match status" value="1"/>
</dbReference>
<comment type="caution">
    <text evidence="1">The sequence shown here is derived from an EMBL/GenBank/DDBJ whole genome shotgun (WGS) entry which is preliminary data.</text>
</comment>
<dbReference type="RefSeq" id="WP_264138453.1">
    <property type="nucleotide sequence ID" value="NZ_JAOYOD010000001.1"/>
</dbReference>
<accession>A0ABT3CVG2</accession>
<evidence type="ECO:0000313" key="2">
    <source>
        <dbReference type="Proteomes" id="UP001300692"/>
    </source>
</evidence>
<name>A0ABT3CVG2_9BACT</name>
<dbReference type="InterPro" id="IPR011059">
    <property type="entry name" value="Metal-dep_hydrolase_composite"/>
</dbReference>
<proteinExistence type="predicted"/>
<sequence>MNKVLKVSLILLGSFILVLIGVASGAIVLDQFETRYLKLSNIADAETNSYLIKNVNVIAMTADTVMAQQMVLIQDGRITDVSPEISIDEVEVVDGFTLVTNVLVTNLCLDSTK</sequence>
<keyword evidence="2" id="KW-1185">Reference proteome</keyword>
<organism evidence="1 2">
    <name type="scientific">Reichenbachiella ulvae</name>
    <dbReference type="NCBI Taxonomy" id="2980104"/>
    <lineage>
        <taxon>Bacteria</taxon>
        <taxon>Pseudomonadati</taxon>
        <taxon>Bacteroidota</taxon>
        <taxon>Cytophagia</taxon>
        <taxon>Cytophagales</taxon>
        <taxon>Reichenbachiellaceae</taxon>
        <taxon>Reichenbachiella</taxon>
    </lineage>
</organism>
<reference evidence="1 2" key="1">
    <citation type="submission" date="2022-10" db="EMBL/GenBank/DDBJ databases">
        <title>Comparative genomics and taxonomic characterization of three novel marine species of genus Reichenbachiella exhibiting antioxidant and polysaccharide degradation activities.</title>
        <authorList>
            <person name="Muhammad N."/>
            <person name="Lee Y.-J."/>
            <person name="Ko J."/>
            <person name="Kim S.-G."/>
        </authorList>
    </citation>
    <scope>NUCLEOTIDE SEQUENCE [LARGE SCALE GENOMIC DNA]</scope>
    <source>
        <strain evidence="1 2">ABR2-5</strain>
    </source>
</reference>
<dbReference type="Proteomes" id="UP001300692">
    <property type="component" value="Unassembled WGS sequence"/>
</dbReference>
<evidence type="ECO:0000313" key="1">
    <source>
        <dbReference type="EMBL" id="MCV9387632.1"/>
    </source>
</evidence>
<dbReference type="EMBL" id="JAOYOD010000001">
    <property type="protein sequence ID" value="MCV9387632.1"/>
    <property type="molecule type" value="Genomic_DNA"/>
</dbReference>
<protein>
    <submittedName>
        <fullName evidence="1">Uncharacterized protein</fullName>
    </submittedName>
</protein>
<dbReference type="Gene3D" id="2.30.40.10">
    <property type="entry name" value="Urease, subunit C, domain 1"/>
    <property type="match status" value="1"/>
</dbReference>
<gene>
    <name evidence="1" type="ORF">N7U62_13205</name>
</gene>